<reference evidence="1 2" key="1">
    <citation type="journal article" date="2009" name="Proc. Natl. Acad. Sci. U.S.A.">
        <title>Eukaryote-to-eukaryote gene transfer events revealed by the genome sequence of the wine yeast Saccharomyces cerevisiae EC1118.</title>
        <authorList>
            <person name="Novo M."/>
            <person name="Bigey F."/>
            <person name="Beyne E."/>
            <person name="Galeote V."/>
            <person name="Gavory F."/>
            <person name="Mallet S."/>
            <person name="Cambot B."/>
            <person name="Legras J.L."/>
            <person name="Wincker P."/>
            <person name="Casaregola S."/>
            <person name="Dequin S."/>
        </authorList>
    </citation>
    <scope>NUCLEOTIDE SEQUENCE [LARGE SCALE GENOMIC DNA]</scope>
    <source>
        <strain evidence="2">Lalvin EC1118 / Prise de mousse</strain>
    </source>
</reference>
<name>D3UEC8_YEAS8</name>
<accession>D3UEC8</accession>
<evidence type="ECO:0000313" key="2">
    <source>
        <dbReference type="Proteomes" id="UP000000286"/>
    </source>
</evidence>
<dbReference type="HOGENOM" id="CLU_2308254_0_0_1"/>
<dbReference type="EMBL" id="FN393060">
    <property type="protein sequence ID" value="CBK39108.1"/>
    <property type="molecule type" value="Genomic_DNA"/>
</dbReference>
<organism evidence="1 2">
    <name type="scientific">Saccharomyces cerevisiae (strain Lalvin EC1118 / Prise de mousse)</name>
    <name type="common">Baker's yeast</name>
    <dbReference type="NCBI Taxonomy" id="643680"/>
    <lineage>
        <taxon>Eukaryota</taxon>
        <taxon>Fungi</taxon>
        <taxon>Dikarya</taxon>
        <taxon>Ascomycota</taxon>
        <taxon>Saccharomycotina</taxon>
        <taxon>Saccharomycetes</taxon>
        <taxon>Saccharomycetales</taxon>
        <taxon>Saccharomycetaceae</taxon>
        <taxon>Saccharomyces</taxon>
    </lineage>
</organism>
<proteinExistence type="predicted"/>
<dbReference type="OrthoDB" id="10272638at2759"/>
<dbReference type="AlphaFoldDB" id="D3UEC8"/>
<sequence>MVIIRITLSNLLREKGDLCLELLRVDKGIYPFDTSQPIGSMQVLLPHASNYPGSAQFYLFDAATKLGFEQSVNLNYSENHWLNNTPCQYLYVFLQQARLE</sequence>
<evidence type="ECO:0000313" key="1">
    <source>
        <dbReference type="EMBL" id="CBK39108.1"/>
    </source>
</evidence>
<protein>
    <submittedName>
        <fullName evidence="1">EC1118_1B15_1629p</fullName>
    </submittedName>
</protein>
<gene>
    <name evidence="1" type="ORF">EC1118_1B15_1629g</name>
</gene>
<dbReference type="Proteomes" id="UP000000286">
    <property type="component" value="Chromosome II"/>
</dbReference>